<name>A0A7S1Q0D9_ALECA</name>
<proteinExistence type="predicted"/>
<reference evidence="2" key="1">
    <citation type="submission" date="2021-01" db="EMBL/GenBank/DDBJ databases">
        <authorList>
            <person name="Corre E."/>
            <person name="Pelletier E."/>
            <person name="Niang G."/>
            <person name="Scheremetjew M."/>
            <person name="Finn R."/>
            <person name="Kale V."/>
            <person name="Holt S."/>
            <person name="Cochrane G."/>
            <person name="Meng A."/>
            <person name="Brown T."/>
            <person name="Cohen L."/>
        </authorList>
    </citation>
    <scope>NUCLEOTIDE SEQUENCE</scope>
    <source>
        <strain evidence="2">OF101</strain>
    </source>
</reference>
<sequence>MLALALAAGLAVLGHGARLEARARAAGSHAGELKTRTGLAGNPLVARYRELARHYRDDALDAEAAAMQWAARARAAVYGGGERTQKTTYKEVERQGVSSLARSVHRMDRMLRDPRPKRAAEAAQRAAAPYEEALEEYRETSASYSATADGYARRADNDAAWARQLAAYADQHRLQGGDAAAAPFAEQSLRLTKEAMEYRGVAADYSTKAERVREALPAIERMAKEAGAYAAWADNPAGAVAQHQLYTYTVAPPIGDAESDGER</sequence>
<gene>
    <name evidence="2" type="ORF">ACAT0790_LOCUS12220</name>
</gene>
<accession>A0A7S1Q0D9</accession>
<dbReference type="AlphaFoldDB" id="A0A7S1Q0D9"/>
<feature type="signal peptide" evidence="1">
    <location>
        <begin position="1"/>
        <end position="16"/>
    </location>
</feature>
<protein>
    <recommendedName>
        <fullName evidence="3">Secreted protein</fullName>
    </recommendedName>
</protein>
<evidence type="ECO:0008006" key="3">
    <source>
        <dbReference type="Google" id="ProtNLM"/>
    </source>
</evidence>
<feature type="chain" id="PRO_5030984131" description="Secreted protein" evidence="1">
    <location>
        <begin position="17"/>
        <end position="263"/>
    </location>
</feature>
<evidence type="ECO:0000256" key="1">
    <source>
        <dbReference type="SAM" id="SignalP"/>
    </source>
</evidence>
<keyword evidence="1" id="KW-0732">Signal</keyword>
<dbReference type="EMBL" id="HBGE01020309">
    <property type="protein sequence ID" value="CAD9110623.1"/>
    <property type="molecule type" value="Transcribed_RNA"/>
</dbReference>
<evidence type="ECO:0000313" key="2">
    <source>
        <dbReference type="EMBL" id="CAD9110623.1"/>
    </source>
</evidence>
<organism evidence="2">
    <name type="scientific">Alexandrium catenella</name>
    <name type="common">Red tide dinoflagellate</name>
    <name type="synonym">Gonyaulax catenella</name>
    <dbReference type="NCBI Taxonomy" id="2925"/>
    <lineage>
        <taxon>Eukaryota</taxon>
        <taxon>Sar</taxon>
        <taxon>Alveolata</taxon>
        <taxon>Dinophyceae</taxon>
        <taxon>Gonyaulacales</taxon>
        <taxon>Pyrocystaceae</taxon>
        <taxon>Alexandrium</taxon>
    </lineage>
</organism>